<dbReference type="Gene3D" id="1.20.58.90">
    <property type="match status" value="1"/>
</dbReference>
<comment type="subunit">
    <text evidence="5 6">Supercomplex made of cofactors A to E. Cofactors A and D function by capturing and stabilizing tubulin in a quasi-native conformation. Cofactor E binds to the cofactor D-tubulin complex; interaction with cofactor C then causes the release of tubulin polypeptides that are committed to the native state.</text>
</comment>
<dbReference type="Pfam" id="PF02970">
    <property type="entry name" value="TBCA"/>
    <property type="match status" value="1"/>
</dbReference>
<dbReference type="AlphaFoldDB" id="A0A8T2PUP2"/>
<proteinExistence type="inferred from homology"/>
<comment type="subcellular location">
    <subcellularLocation>
        <location evidence="6">Cytoplasm</location>
        <location evidence="6">Cytoskeleton</location>
    </subcellularLocation>
</comment>
<dbReference type="Proteomes" id="UP000824540">
    <property type="component" value="Unassembled WGS sequence"/>
</dbReference>
<evidence type="ECO:0000256" key="6">
    <source>
        <dbReference type="RuleBase" id="RU364030"/>
    </source>
</evidence>
<evidence type="ECO:0000313" key="8">
    <source>
        <dbReference type="Proteomes" id="UP000824540"/>
    </source>
</evidence>
<dbReference type="EMBL" id="JAFBMS010000002">
    <property type="protein sequence ID" value="KAG9355069.1"/>
    <property type="molecule type" value="Genomic_DNA"/>
</dbReference>
<sequence>MADPRVRQIKIKTGVVKRLAKEEVLYVKEAKQQEEKIERLKAEGGDEYVIKKQMEVLQESRMMIPDCHRRLAVAHMELSQLLVSPHCIQCHWKAHSATLLNTATWRREAILLFECQIVKAGTMSGVQSKYLVTFDGCSRLYSIIKFSSLNCWGLLLT</sequence>
<comment type="caution">
    <text evidence="7">The sequence shown here is derived from an EMBL/GenBank/DDBJ whole genome shotgun (WGS) entry which is preliminary data.</text>
</comment>
<evidence type="ECO:0000256" key="5">
    <source>
        <dbReference type="ARBA" id="ARBA00026055"/>
    </source>
</evidence>
<keyword evidence="6" id="KW-0206">Cytoskeleton</keyword>
<dbReference type="GO" id="GO:0007023">
    <property type="term" value="P:post-chaperonin tubulin folding pathway"/>
    <property type="evidence" value="ECO:0007669"/>
    <property type="project" value="UniProtKB-UniRule"/>
</dbReference>
<keyword evidence="6" id="KW-0963">Cytoplasm</keyword>
<dbReference type="PANTHER" id="PTHR21500">
    <property type="entry name" value="TUBULIN-SPECIFIC CHAPERONE A"/>
    <property type="match status" value="1"/>
</dbReference>
<accession>A0A8T2PUP2</accession>
<organism evidence="7 8">
    <name type="scientific">Albula glossodonta</name>
    <name type="common">roundjaw bonefish</name>
    <dbReference type="NCBI Taxonomy" id="121402"/>
    <lineage>
        <taxon>Eukaryota</taxon>
        <taxon>Metazoa</taxon>
        <taxon>Chordata</taxon>
        <taxon>Craniata</taxon>
        <taxon>Vertebrata</taxon>
        <taxon>Euteleostomi</taxon>
        <taxon>Actinopterygii</taxon>
        <taxon>Neopterygii</taxon>
        <taxon>Teleostei</taxon>
        <taxon>Albuliformes</taxon>
        <taxon>Albulidae</taxon>
        <taxon>Albula</taxon>
    </lineage>
</organism>
<dbReference type="PANTHER" id="PTHR21500:SF0">
    <property type="entry name" value="TUBULIN-SPECIFIC CHAPERONE A"/>
    <property type="match status" value="1"/>
</dbReference>
<reference evidence="7" key="1">
    <citation type="thesis" date="2021" institute="BYU ScholarsArchive" country="Provo, UT, USA">
        <title>Applications of and Algorithms for Genome Assembly and Genomic Analyses with an Emphasis on Marine Teleosts.</title>
        <authorList>
            <person name="Pickett B.D."/>
        </authorList>
    </citation>
    <scope>NUCLEOTIDE SEQUENCE</scope>
    <source>
        <strain evidence="7">HI-2016</strain>
    </source>
</reference>
<protein>
    <recommendedName>
        <fullName evidence="3 6">Tubulin-specific chaperone A</fullName>
    </recommendedName>
</protein>
<dbReference type="InterPro" id="IPR004226">
    <property type="entry name" value="TBCA"/>
</dbReference>
<dbReference type="GO" id="GO:0007021">
    <property type="term" value="P:tubulin complex assembly"/>
    <property type="evidence" value="ECO:0007669"/>
    <property type="project" value="UniProtKB-UniRule"/>
</dbReference>
<dbReference type="GO" id="GO:0005874">
    <property type="term" value="C:microtubule"/>
    <property type="evidence" value="ECO:0007669"/>
    <property type="project" value="UniProtKB-KW"/>
</dbReference>
<dbReference type="GO" id="GO:0048487">
    <property type="term" value="F:beta-tubulin binding"/>
    <property type="evidence" value="ECO:0007669"/>
    <property type="project" value="InterPro"/>
</dbReference>
<comment type="function">
    <text evidence="1">Tubulin-folding protein; involved in the early step of the tubulin folding pathway.</text>
</comment>
<keyword evidence="8" id="KW-1185">Reference proteome</keyword>
<dbReference type="OrthoDB" id="296187at2759"/>
<gene>
    <name evidence="7" type="ORF">JZ751_001782</name>
</gene>
<dbReference type="FunFam" id="1.20.58.90:FF:000008">
    <property type="entry name" value="Tubulin-specific chaperone A"/>
    <property type="match status" value="1"/>
</dbReference>
<evidence type="ECO:0000256" key="4">
    <source>
        <dbReference type="ARBA" id="ARBA00023186"/>
    </source>
</evidence>
<keyword evidence="6" id="KW-0493">Microtubule</keyword>
<evidence type="ECO:0000313" key="7">
    <source>
        <dbReference type="EMBL" id="KAG9355069.1"/>
    </source>
</evidence>
<evidence type="ECO:0000256" key="2">
    <source>
        <dbReference type="ARBA" id="ARBA00006806"/>
    </source>
</evidence>
<dbReference type="InterPro" id="IPR036126">
    <property type="entry name" value="TBCA_sf"/>
</dbReference>
<keyword evidence="4 6" id="KW-0143">Chaperone</keyword>
<name>A0A8T2PUP2_9TELE</name>
<evidence type="ECO:0000256" key="1">
    <source>
        <dbReference type="ARBA" id="ARBA00003046"/>
    </source>
</evidence>
<evidence type="ECO:0000256" key="3">
    <source>
        <dbReference type="ARBA" id="ARBA00015002"/>
    </source>
</evidence>
<dbReference type="SUPFAM" id="SSF46988">
    <property type="entry name" value="Tubulin chaperone cofactor A"/>
    <property type="match status" value="1"/>
</dbReference>
<dbReference type="GO" id="GO:0005829">
    <property type="term" value="C:cytosol"/>
    <property type="evidence" value="ECO:0007669"/>
    <property type="project" value="TreeGrafter"/>
</dbReference>
<comment type="similarity">
    <text evidence="2 6">Belongs to the TBCA family.</text>
</comment>